<feature type="domain" description="Ig-like" evidence="10">
    <location>
        <begin position="1"/>
        <end position="85"/>
    </location>
</feature>
<dbReference type="InterPro" id="IPR036179">
    <property type="entry name" value="Ig-like_dom_sf"/>
</dbReference>
<dbReference type="GO" id="GO:0002376">
    <property type="term" value="P:immune system process"/>
    <property type="evidence" value="ECO:0007669"/>
    <property type="project" value="UniProtKB-KW"/>
</dbReference>
<evidence type="ECO:0000256" key="6">
    <source>
        <dbReference type="ARBA" id="ARBA00023157"/>
    </source>
</evidence>
<evidence type="ECO:0000256" key="1">
    <source>
        <dbReference type="ARBA" id="ARBA00004236"/>
    </source>
</evidence>
<dbReference type="Proteomes" id="UP000694568">
    <property type="component" value="Unplaced"/>
</dbReference>
<evidence type="ECO:0000256" key="9">
    <source>
        <dbReference type="SAM" id="Phobius"/>
    </source>
</evidence>
<dbReference type="SMART" id="SM00406">
    <property type="entry name" value="IGv"/>
    <property type="match status" value="1"/>
</dbReference>
<reference evidence="11" key="1">
    <citation type="submission" date="2025-08" db="UniProtKB">
        <authorList>
            <consortium name="Ensembl"/>
        </authorList>
    </citation>
    <scope>IDENTIFICATION</scope>
</reference>
<dbReference type="Ensembl" id="ENSSLUT00000057634.1">
    <property type="protein sequence ID" value="ENSSLUP00000055998.1"/>
    <property type="gene ID" value="ENSSLUG00000024178.1"/>
</dbReference>
<dbReference type="InterPro" id="IPR013783">
    <property type="entry name" value="Ig-like_fold"/>
</dbReference>
<sequence length="193" mass="21261">ESHTETVEGRPGGEVTLTCSNRSIQVTPILWLRVVDRTKASWISTMFSSTGEASYSGKFNMTSNTTTLFLNINHVDLSDSGLYFCGFYSDGKPVIVSGTYLKVQEVFDGITSLTSVILFGLILFLVTVVIGLVVKIIKLRTAQKEGQTPQRSENLGSDALNYAALSFHPKARSSRRPESENQLEPDVVYTVTR</sequence>
<accession>A0A8D0AL73</accession>
<evidence type="ECO:0000256" key="7">
    <source>
        <dbReference type="ARBA" id="ARBA00023180"/>
    </source>
</evidence>
<keyword evidence="6" id="KW-1015">Disulfide bond</keyword>
<keyword evidence="9" id="KW-0812">Transmembrane</keyword>
<keyword evidence="3" id="KW-0732">Signal</keyword>
<keyword evidence="9" id="KW-1133">Transmembrane helix</keyword>
<dbReference type="InterPro" id="IPR003599">
    <property type="entry name" value="Ig_sub"/>
</dbReference>
<dbReference type="PANTHER" id="PTHR19433:SF111">
    <property type="entry name" value="T CELL RECEPTOR ALPHA VARIABLE 4"/>
    <property type="match status" value="1"/>
</dbReference>
<dbReference type="InterPro" id="IPR052051">
    <property type="entry name" value="TCR_complex_component"/>
</dbReference>
<dbReference type="PANTHER" id="PTHR19433">
    <property type="entry name" value="T-CELL RECEPTOR ALPHA CHAIN V REGION-RELATED"/>
    <property type="match status" value="1"/>
</dbReference>
<comment type="subcellular location">
    <subcellularLocation>
        <location evidence="1">Cell membrane</location>
    </subcellularLocation>
</comment>
<protein>
    <recommendedName>
        <fullName evidence="10">Ig-like domain-containing protein</fullName>
    </recommendedName>
</protein>
<dbReference type="GO" id="GO:0005886">
    <property type="term" value="C:plasma membrane"/>
    <property type="evidence" value="ECO:0007669"/>
    <property type="project" value="UniProtKB-SubCell"/>
</dbReference>
<evidence type="ECO:0000256" key="5">
    <source>
        <dbReference type="ARBA" id="ARBA00023136"/>
    </source>
</evidence>
<dbReference type="SMART" id="SM00409">
    <property type="entry name" value="IG"/>
    <property type="match status" value="1"/>
</dbReference>
<evidence type="ECO:0000313" key="11">
    <source>
        <dbReference type="Ensembl" id="ENSSLUP00000055998.1"/>
    </source>
</evidence>
<keyword evidence="7" id="KW-0325">Glycoprotein</keyword>
<evidence type="ECO:0000256" key="8">
    <source>
        <dbReference type="SAM" id="MobiDB-lite"/>
    </source>
</evidence>
<dbReference type="AlphaFoldDB" id="A0A8D0AL73"/>
<dbReference type="InterPro" id="IPR007110">
    <property type="entry name" value="Ig-like_dom"/>
</dbReference>
<dbReference type="GeneTree" id="ENSGT01130000278379"/>
<dbReference type="InterPro" id="IPR013106">
    <property type="entry name" value="Ig_V-set"/>
</dbReference>
<dbReference type="Gene3D" id="2.60.40.10">
    <property type="entry name" value="Immunoglobulins"/>
    <property type="match status" value="1"/>
</dbReference>
<dbReference type="Pfam" id="PF07686">
    <property type="entry name" value="V-set"/>
    <property type="match status" value="1"/>
</dbReference>
<keyword evidence="4" id="KW-0391">Immunity</keyword>
<dbReference type="PROSITE" id="PS50835">
    <property type="entry name" value="IG_LIKE"/>
    <property type="match status" value="1"/>
</dbReference>
<evidence type="ECO:0000259" key="10">
    <source>
        <dbReference type="PROSITE" id="PS50835"/>
    </source>
</evidence>
<reference evidence="11" key="2">
    <citation type="submission" date="2025-09" db="UniProtKB">
        <authorList>
            <consortium name="Ensembl"/>
        </authorList>
    </citation>
    <scope>IDENTIFICATION</scope>
</reference>
<name>A0A8D0AL73_SANLU</name>
<dbReference type="GO" id="GO:0009617">
    <property type="term" value="P:response to bacterium"/>
    <property type="evidence" value="ECO:0007669"/>
    <property type="project" value="TreeGrafter"/>
</dbReference>
<keyword evidence="5 9" id="KW-0472">Membrane</keyword>
<evidence type="ECO:0000313" key="12">
    <source>
        <dbReference type="Proteomes" id="UP000694568"/>
    </source>
</evidence>
<keyword evidence="12" id="KW-1185">Reference proteome</keyword>
<keyword evidence="2" id="KW-1003">Cell membrane</keyword>
<organism evidence="11 12">
    <name type="scientific">Sander lucioperca</name>
    <name type="common">Pike-perch</name>
    <name type="synonym">Perca lucioperca</name>
    <dbReference type="NCBI Taxonomy" id="283035"/>
    <lineage>
        <taxon>Eukaryota</taxon>
        <taxon>Metazoa</taxon>
        <taxon>Chordata</taxon>
        <taxon>Craniata</taxon>
        <taxon>Vertebrata</taxon>
        <taxon>Euteleostomi</taxon>
        <taxon>Actinopterygii</taxon>
        <taxon>Neopterygii</taxon>
        <taxon>Teleostei</taxon>
        <taxon>Neoteleostei</taxon>
        <taxon>Acanthomorphata</taxon>
        <taxon>Eupercaria</taxon>
        <taxon>Perciformes</taxon>
        <taxon>Percoidei</taxon>
        <taxon>Percidae</taxon>
        <taxon>Luciopercinae</taxon>
        <taxon>Sander</taxon>
    </lineage>
</organism>
<evidence type="ECO:0000256" key="3">
    <source>
        <dbReference type="ARBA" id="ARBA00022729"/>
    </source>
</evidence>
<feature type="region of interest" description="Disordered" evidence="8">
    <location>
        <begin position="169"/>
        <end position="193"/>
    </location>
</feature>
<dbReference type="SUPFAM" id="SSF48726">
    <property type="entry name" value="Immunoglobulin"/>
    <property type="match status" value="1"/>
</dbReference>
<feature type="transmembrane region" description="Helical" evidence="9">
    <location>
        <begin position="110"/>
        <end position="134"/>
    </location>
</feature>
<evidence type="ECO:0000256" key="2">
    <source>
        <dbReference type="ARBA" id="ARBA00022475"/>
    </source>
</evidence>
<proteinExistence type="predicted"/>
<evidence type="ECO:0000256" key="4">
    <source>
        <dbReference type="ARBA" id="ARBA00022859"/>
    </source>
</evidence>